<proteinExistence type="predicted"/>
<accession>A2BUZ2</accession>
<dbReference type="KEGG" id="pmc:P9515_03941"/>
<dbReference type="STRING" id="167542.P9515_03941"/>
<organism evidence="1 2">
    <name type="scientific">Prochlorococcus marinus (strain MIT 9515)</name>
    <dbReference type="NCBI Taxonomy" id="167542"/>
    <lineage>
        <taxon>Bacteria</taxon>
        <taxon>Bacillati</taxon>
        <taxon>Cyanobacteriota</taxon>
        <taxon>Cyanophyceae</taxon>
        <taxon>Synechococcales</taxon>
        <taxon>Prochlorococcaceae</taxon>
        <taxon>Prochlorococcus</taxon>
    </lineage>
</organism>
<gene>
    <name evidence="1" type="ordered locus">P9515_03941</name>
</gene>
<dbReference type="GeneID" id="60200500"/>
<evidence type="ECO:0000313" key="2">
    <source>
        <dbReference type="Proteomes" id="UP000001589"/>
    </source>
</evidence>
<reference evidence="1 2" key="1">
    <citation type="journal article" date="2007" name="PLoS Genet.">
        <title>Patterns and implications of gene gain and loss in the evolution of Prochlorococcus.</title>
        <authorList>
            <person name="Kettler G.C."/>
            <person name="Martiny A.C."/>
            <person name="Huang K."/>
            <person name="Zucker J."/>
            <person name="Coleman M.L."/>
            <person name="Rodrigue S."/>
            <person name="Chen F."/>
            <person name="Lapidus A."/>
            <person name="Ferriera S."/>
            <person name="Johnson J."/>
            <person name="Steglich C."/>
            <person name="Church G.M."/>
            <person name="Richardson P."/>
            <person name="Chisholm S.W."/>
        </authorList>
    </citation>
    <scope>NUCLEOTIDE SEQUENCE [LARGE SCALE GENOMIC DNA]</scope>
    <source>
        <strain evidence="1 2">MIT 9515</strain>
    </source>
</reference>
<dbReference type="AlphaFoldDB" id="A2BUZ2"/>
<evidence type="ECO:0000313" key="1">
    <source>
        <dbReference type="EMBL" id="ABM71603.1"/>
    </source>
</evidence>
<dbReference type="EMBL" id="CP000552">
    <property type="protein sequence ID" value="ABM71603.1"/>
    <property type="molecule type" value="Genomic_DNA"/>
</dbReference>
<dbReference type="Proteomes" id="UP000001589">
    <property type="component" value="Chromosome"/>
</dbReference>
<dbReference type="RefSeq" id="WP_011819711.1">
    <property type="nucleotide sequence ID" value="NC_008817.1"/>
</dbReference>
<dbReference type="HOGENOM" id="CLU_3187696_0_0_3"/>
<protein>
    <submittedName>
        <fullName evidence="1">Uncharacterized protein</fullName>
    </submittedName>
</protein>
<name>A2BUZ2_PROM5</name>
<sequence>MEPNYVGDLIPSIASYQKIIDKYERGLKKGEFYDEPTGEDLIYPDW</sequence>